<evidence type="ECO:0000313" key="2">
    <source>
        <dbReference type="EMBL" id="MEE6186135.1"/>
    </source>
</evidence>
<evidence type="ECO:0000313" key="3">
    <source>
        <dbReference type="Proteomes" id="UP001357452"/>
    </source>
</evidence>
<evidence type="ECO:0008006" key="4">
    <source>
        <dbReference type="Google" id="ProtNLM"/>
    </source>
</evidence>
<accession>A0ABU7RDQ9</accession>
<organism evidence="2 3">
    <name type="scientific">Niabella digestorum</name>
    <dbReference type="NCBI Taxonomy" id="3117701"/>
    <lineage>
        <taxon>Bacteria</taxon>
        <taxon>Pseudomonadati</taxon>
        <taxon>Bacteroidota</taxon>
        <taxon>Chitinophagia</taxon>
        <taxon>Chitinophagales</taxon>
        <taxon>Chitinophagaceae</taxon>
        <taxon>Niabella</taxon>
    </lineage>
</organism>
<dbReference type="Proteomes" id="UP001357452">
    <property type="component" value="Unassembled WGS sequence"/>
</dbReference>
<reference evidence="2 3" key="1">
    <citation type="submission" date="2024-01" db="EMBL/GenBank/DDBJ databases">
        <title>Niabella digestum sp. nov., isolated from waste digestion system.</title>
        <authorList>
            <person name="Zhang L."/>
        </authorList>
    </citation>
    <scope>NUCLEOTIDE SEQUENCE [LARGE SCALE GENOMIC DNA]</scope>
    <source>
        <strain evidence="2 3">A18</strain>
    </source>
</reference>
<protein>
    <recommendedName>
        <fullName evidence="4">Outer membrane protein beta-barrel domain-containing protein</fullName>
    </recommendedName>
</protein>
<keyword evidence="1" id="KW-0732">Signal</keyword>
<dbReference type="EMBL" id="JAZGLY010000001">
    <property type="protein sequence ID" value="MEE6186135.1"/>
    <property type="molecule type" value="Genomic_DNA"/>
</dbReference>
<comment type="caution">
    <text evidence="2">The sequence shown here is derived from an EMBL/GenBank/DDBJ whole genome shotgun (WGS) entry which is preliminary data.</text>
</comment>
<evidence type="ECO:0000256" key="1">
    <source>
        <dbReference type="SAM" id="SignalP"/>
    </source>
</evidence>
<keyword evidence="3" id="KW-1185">Reference proteome</keyword>
<name>A0ABU7RDQ9_9BACT</name>
<gene>
    <name evidence="2" type="ORF">V2H41_02490</name>
</gene>
<dbReference type="RefSeq" id="WP_330973538.1">
    <property type="nucleotide sequence ID" value="NZ_JAZGLY010000001.1"/>
</dbReference>
<feature type="signal peptide" evidence="1">
    <location>
        <begin position="1"/>
        <end position="21"/>
    </location>
</feature>
<sequence length="119" mass="13546">MLKALFFNVAFIFSFSVVAIAAEEVYADTYGKEKPKGYTIGSKKEKLNQSFTLRSGMYFKGENIIDVPSEISKNSSFNWANNITFQKSQNSYVLPHKKKAILNKLTFNPNEVLRNYSAK</sequence>
<proteinExistence type="predicted"/>
<feature type="chain" id="PRO_5046512627" description="Outer membrane protein beta-barrel domain-containing protein" evidence="1">
    <location>
        <begin position="22"/>
        <end position="119"/>
    </location>
</feature>